<dbReference type="Pfam" id="PF03551">
    <property type="entry name" value="PadR"/>
    <property type="match status" value="1"/>
</dbReference>
<accession>A6WBU7</accession>
<dbReference type="InterPro" id="IPR005149">
    <property type="entry name" value="Tscrpt_reg_PadR_N"/>
</dbReference>
<keyword evidence="3" id="KW-1185">Reference proteome</keyword>
<dbReference type="PANTHER" id="PTHR33169">
    <property type="entry name" value="PADR-FAMILY TRANSCRIPTIONAL REGULATOR"/>
    <property type="match status" value="1"/>
</dbReference>
<dbReference type="SUPFAM" id="SSF46785">
    <property type="entry name" value="Winged helix' DNA-binding domain"/>
    <property type="match status" value="1"/>
</dbReference>
<dbReference type="InterPro" id="IPR036390">
    <property type="entry name" value="WH_DNA-bd_sf"/>
</dbReference>
<dbReference type="AlphaFoldDB" id="A6WBU7"/>
<proteinExistence type="predicted"/>
<evidence type="ECO:0000313" key="3">
    <source>
        <dbReference type="Proteomes" id="UP000001116"/>
    </source>
</evidence>
<feature type="domain" description="Transcription regulator PadR N-terminal" evidence="1">
    <location>
        <begin position="19"/>
        <end position="89"/>
    </location>
</feature>
<evidence type="ECO:0000259" key="1">
    <source>
        <dbReference type="Pfam" id="PF03551"/>
    </source>
</evidence>
<evidence type="ECO:0000313" key="2">
    <source>
        <dbReference type="EMBL" id="ABS04286.1"/>
    </source>
</evidence>
<dbReference type="Proteomes" id="UP000001116">
    <property type="component" value="Chromosome"/>
</dbReference>
<dbReference type="InterPro" id="IPR052509">
    <property type="entry name" value="Metal_resp_DNA-bind_regulator"/>
</dbReference>
<reference evidence="3" key="1">
    <citation type="journal article" date="2008" name="PLoS ONE">
        <title>Survival in nuclear waste, extreme resistance, and potential applications gleaned from the genome sequence of Kineococcus radiotolerans SRS30216.</title>
        <authorList>
            <person name="Bagwell C.E."/>
            <person name="Bhat S."/>
            <person name="Hawkins G.M."/>
            <person name="Smith B.W."/>
            <person name="Biswas T."/>
            <person name="Hoover T.R."/>
            <person name="Saunders E."/>
            <person name="Han C.S."/>
            <person name="Tsodikov O.V."/>
            <person name="Shimkets L.J."/>
        </authorList>
    </citation>
    <scope>NUCLEOTIDE SEQUENCE [LARGE SCALE GENOMIC DNA]</scope>
    <source>
        <strain evidence="3">ATCC BAA-149 / DSM 14245 / SRS30216</strain>
    </source>
</reference>
<dbReference type="RefSeq" id="WP_012087471.1">
    <property type="nucleotide sequence ID" value="NC_009664.2"/>
</dbReference>
<gene>
    <name evidence="2" type="ordered locus">Krad_2816</name>
</gene>
<dbReference type="Gene3D" id="1.10.10.10">
    <property type="entry name" value="Winged helix-like DNA-binding domain superfamily/Winged helix DNA-binding domain"/>
    <property type="match status" value="1"/>
</dbReference>
<dbReference type="eggNOG" id="COG1695">
    <property type="taxonomic scope" value="Bacteria"/>
</dbReference>
<sequence>MDGVRSGEWQRGVLATCALAVLADGETHGYAIAQRLQAAGIGAVRGGALYPVLNKLEQDGLLTSTWQEGTAGPGRKVFRLTASGRERTQQVRDGWPAFAAAVAGVLGVRLETPVTVDEGER</sequence>
<organism evidence="2 3">
    <name type="scientific">Kineococcus radiotolerans (strain ATCC BAA-149 / DSM 14245 / SRS30216)</name>
    <dbReference type="NCBI Taxonomy" id="266940"/>
    <lineage>
        <taxon>Bacteria</taxon>
        <taxon>Bacillati</taxon>
        <taxon>Actinomycetota</taxon>
        <taxon>Actinomycetes</taxon>
        <taxon>Kineosporiales</taxon>
        <taxon>Kineosporiaceae</taxon>
        <taxon>Kineococcus</taxon>
    </lineage>
</organism>
<dbReference type="EMBL" id="CP000750">
    <property type="protein sequence ID" value="ABS04286.1"/>
    <property type="molecule type" value="Genomic_DNA"/>
</dbReference>
<protein>
    <submittedName>
        <fullName evidence="2">Transcriptional regulator, PadR-like family</fullName>
    </submittedName>
</protein>
<dbReference type="OrthoDB" id="122286at2"/>
<dbReference type="InterPro" id="IPR036388">
    <property type="entry name" value="WH-like_DNA-bd_sf"/>
</dbReference>
<name>A6WBU7_KINRD</name>
<dbReference type="PANTHER" id="PTHR33169:SF14">
    <property type="entry name" value="TRANSCRIPTIONAL REGULATOR RV3488"/>
    <property type="match status" value="1"/>
</dbReference>
<dbReference type="HOGENOM" id="CLU_063440_3_1_11"/>
<dbReference type="KEGG" id="kra:Krad_2816"/>